<proteinExistence type="predicted"/>
<evidence type="ECO:0000313" key="5">
    <source>
        <dbReference type="Proteomes" id="UP000271974"/>
    </source>
</evidence>
<comment type="caution">
    <text evidence="4">The sequence shown here is derived from an EMBL/GenBank/DDBJ whole genome shotgun (WGS) entry which is preliminary data.</text>
</comment>
<dbReference type="GO" id="GO:0045944">
    <property type="term" value="P:positive regulation of transcription by RNA polymerase II"/>
    <property type="evidence" value="ECO:0007669"/>
    <property type="project" value="TreeGrafter"/>
</dbReference>
<keyword evidence="5" id="KW-1185">Reference proteome</keyword>
<keyword evidence="2" id="KW-0539">Nucleus</keyword>
<feature type="region of interest" description="Disordered" evidence="3">
    <location>
        <begin position="1"/>
        <end position="24"/>
    </location>
</feature>
<dbReference type="AlphaFoldDB" id="A0A3S1BVZ4"/>
<reference evidence="4 5" key="1">
    <citation type="submission" date="2019-01" db="EMBL/GenBank/DDBJ databases">
        <title>A draft genome assembly of the solar-powered sea slug Elysia chlorotica.</title>
        <authorList>
            <person name="Cai H."/>
            <person name="Li Q."/>
            <person name="Fang X."/>
            <person name="Li J."/>
            <person name="Curtis N.E."/>
            <person name="Altenburger A."/>
            <person name="Shibata T."/>
            <person name="Feng M."/>
            <person name="Maeda T."/>
            <person name="Schwartz J.A."/>
            <person name="Shigenobu S."/>
            <person name="Lundholm N."/>
            <person name="Nishiyama T."/>
            <person name="Yang H."/>
            <person name="Hasebe M."/>
            <person name="Li S."/>
            <person name="Pierce S.K."/>
            <person name="Wang J."/>
        </authorList>
    </citation>
    <scope>NUCLEOTIDE SEQUENCE [LARGE SCALE GENOMIC DNA]</scope>
    <source>
        <strain evidence="4">EC2010</strain>
        <tissue evidence="4">Whole organism of an adult</tissue>
    </source>
</reference>
<name>A0A3S1BVZ4_ELYCH</name>
<accession>A0A3S1BVZ4</accession>
<sequence length="240" mass="25602">MKSSCGKEADGVLQNEGENVPSDGDRNNNVVVFYKDAKELDEKVLSIQGTQSMAWRRRLATSSSVIALGVFNNHLFPQCYLSMSIVWRDVDDGSRGVKLGVVDKMEGGAVAMGYNTGFRRGKSVVRALAIRPPSGWNAAAPSPLGQMPPQDGMPGGPMPPSFFPPPASQPSPHPPPHNPMMGGNQPFMSPRYPGGPRVPVRMQNQVEFNGPPGPGGGQMPMQNSMEPRPAGPSVKTKPGT</sequence>
<evidence type="ECO:0000256" key="3">
    <source>
        <dbReference type="SAM" id="MobiDB-lite"/>
    </source>
</evidence>
<dbReference type="EMBL" id="RQTK01000679">
    <property type="protein sequence ID" value="RUS76232.1"/>
    <property type="molecule type" value="Genomic_DNA"/>
</dbReference>
<evidence type="ECO:0000256" key="1">
    <source>
        <dbReference type="ARBA" id="ARBA00004123"/>
    </source>
</evidence>
<dbReference type="STRING" id="188477.A0A3S1BVZ4"/>
<feature type="region of interest" description="Disordered" evidence="3">
    <location>
        <begin position="137"/>
        <end position="240"/>
    </location>
</feature>
<dbReference type="Proteomes" id="UP000271974">
    <property type="component" value="Unassembled WGS sequence"/>
</dbReference>
<protein>
    <submittedName>
        <fullName evidence="4">Uncharacterized protein</fullName>
    </submittedName>
</protein>
<dbReference type="PANTHER" id="PTHR12610">
    <property type="entry name" value="SINGLE STRANDED DNA BINDING PROTEIN"/>
    <property type="match status" value="1"/>
</dbReference>
<organism evidence="4 5">
    <name type="scientific">Elysia chlorotica</name>
    <name type="common">Eastern emerald elysia</name>
    <name type="synonym">Sea slug</name>
    <dbReference type="NCBI Taxonomy" id="188477"/>
    <lineage>
        <taxon>Eukaryota</taxon>
        <taxon>Metazoa</taxon>
        <taxon>Spiralia</taxon>
        <taxon>Lophotrochozoa</taxon>
        <taxon>Mollusca</taxon>
        <taxon>Gastropoda</taxon>
        <taxon>Heterobranchia</taxon>
        <taxon>Euthyneura</taxon>
        <taxon>Panpulmonata</taxon>
        <taxon>Sacoglossa</taxon>
        <taxon>Placobranchoidea</taxon>
        <taxon>Plakobranchidae</taxon>
        <taxon>Elysia</taxon>
    </lineage>
</organism>
<comment type="subcellular location">
    <subcellularLocation>
        <location evidence="1">Nucleus</location>
    </subcellularLocation>
</comment>
<feature type="compositionally biased region" description="Basic and acidic residues" evidence="3">
    <location>
        <begin position="1"/>
        <end position="10"/>
    </location>
</feature>
<feature type="compositionally biased region" description="Pro residues" evidence="3">
    <location>
        <begin position="156"/>
        <end position="178"/>
    </location>
</feature>
<dbReference type="PANTHER" id="PTHR12610:SF12">
    <property type="entry name" value="SEQUENCE-SPECIFIC SINGLE-STRANDED DNA-BINDING PROTEIN, ISOFORM D"/>
    <property type="match status" value="1"/>
</dbReference>
<feature type="compositionally biased region" description="Low complexity" evidence="3">
    <location>
        <begin position="143"/>
        <end position="152"/>
    </location>
</feature>
<evidence type="ECO:0000313" key="4">
    <source>
        <dbReference type="EMBL" id="RUS76232.1"/>
    </source>
</evidence>
<feature type="compositionally biased region" description="Low complexity" evidence="3">
    <location>
        <begin position="179"/>
        <end position="201"/>
    </location>
</feature>
<dbReference type="Pfam" id="PF04503">
    <property type="entry name" value="SSDP"/>
    <property type="match status" value="1"/>
</dbReference>
<dbReference type="GO" id="GO:0005634">
    <property type="term" value="C:nucleus"/>
    <property type="evidence" value="ECO:0007669"/>
    <property type="project" value="UniProtKB-SubCell"/>
</dbReference>
<gene>
    <name evidence="4" type="ORF">EGW08_016005</name>
</gene>
<evidence type="ECO:0000256" key="2">
    <source>
        <dbReference type="ARBA" id="ARBA00023242"/>
    </source>
</evidence>